<accession>A0ABV2RFC1</accession>
<dbReference type="InterPro" id="IPR013783">
    <property type="entry name" value="Ig-like_fold"/>
</dbReference>
<dbReference type="SUPFAM" id="SSF103515">
    <property type="entry name" value="Autotransporter"/>
    <property type="match status" value="1"/>
</dbReference>
<name>A0ABV2RFC1_9CAUL</name>
<dbReference type="EMBL" id="JBEPTF010000005">
    <property type="protein sequence ID" value="MET4685165.1"/>
    <property type="molecule type" value="Genomic_DNA"/>
</dbReference>
<dbReference type="Proteomes" id="UP001549313">
    <property type="component" value="Unassembled WGS sequence"/>
</dbReference>
<dbReference type="Pfam" id="PF17963">
    <property type="entry name" value="Big_9"/>
    <property type="match status" value="6"/>
</dbReference>
<dbReference type="Pfam" id="PF01833">
    <property type="entry name" value="TIG"/>
    <property type="match status" value="5"/>
</dbReference>
<organism evidence="3 4">
    <name type="scientific">Brevundimonas faecalis</name>
    <dbReference type="NCBI Taxonomy" id="947378"/>
    <lineage>
        <taxon>Bacteria</taxon>
        <taxon>Pseudomonadati</taxon>
        <taxon>Pseudomonadota</taxon>
        <taxon>Alphaproteobacteria</taxon>
        <taxon>Caulobacterales</taxon>
        <taxon>Caulobacteraceae</taxon>
        <taxon>Brevundimonas</taxon>
    </lineage>
</organism>
<evidence type="ECO:0000313" key="3">
    <source>
        <dbReference type="EMBL" id="MET4685165.1"/>
    </source>
</evidence>
<keyword evidence="3" id="KW-0687">Ribonucleoprotein</keyword>
<keyword evidence="4" id="KW-1185">Reference proteome</keyword>
<feature type="compositionally biased region" description="Gly residues" evidence="1">
    <location>
        <begin position="2052"/>
        <end position="2062"/>
    </location>
</feature>
<dbReference type="InterPro" id="IPR005546">
    <property type="entry name" value="Autotransporte_beta"/>
</dbReference>
<dbReference type="InterPro" id="IPR031148">
    <property type="entry name" value="Plexin"/>
</dbReference>
<dbReference type="Gene3D" id="2.40.128.130">
    <property type="entry name" value="Autotransporter beta-domain"/>
    <property type="match status" value="1"/>
</dbReference>
<comment type="caution">
    <text evidence="3">The sequence shown here is derived from an EMBL/GenBank/DDBJ whole genome shotgun (WGS) entry which is preliminary data.</text>
</comment>
<dbReference type="SMART" id="SM00869">
    <property type="entry name" value="Autotransporter"/>
    <property type="match status" value="1"/>
</dbReference>
<gene>
    <name evidence="3" type="ORF">ABIE19_003116</name>
</gene>
<dbReference type="CDD" id="cd00102">
    <property type="entry name" value="IPT"/>
    <property type="match status" value="4"/>
</dbReference>
<dbReference type="Pfam" id="PF03797">
    <property type="entry name" value="Autotransporter"/>
    <property type="match status" value="1"/>
</dbReference>
<sequence>MLTMLLAACRAPNLACEPIRAVGLKLQGLWLAAAWLAMSARRARLKAFAALFAVLAFTPGLAQAQSAFCSAINAGALDQTATYSGGTLISTNARMTSALTTLQGLLTNQSTHAARASWYNGGAKYFHGSAEQVTVNATINGTGLNARLYRGASSNSIGTLVNGTNLSASGTITYALNSAEFALESRIVGASAPDGTVTITATCTAPVPIISGISPASGPTGGGTNVTLTGSYLANASMTLDGATVTPTYASDTSIVFTTPAHAAGAVTVSLTTPGGSASNSFTYVSAPTVTSISPTAGPTGGGTTVIITGTGFSTAGSTGAVKFGAANATYAINSNTQITATSPANSAGTYDITVTTPGGTSAVSAADQFTYVPAPTVTSISSTSGPSSGGTTVTITGTNFSGATAVAFGGVAATGYTVLSGTSIAATAPAGTGTVDIRVTTTGGTSATSAADQYTYIPAPTVNAISPMAGPTAGGTSVTITGANFTGVTAVTFGGSAAVGFTLNSASSITAVAPSGTGTADIRVTTPGGTSATSAADRFAYLAPITLSPAAGALPGGTARNAYSRTLTASGGSTPYTFSFTGSLPSGLTLSAGGVLSGTPTASGTFNFTINVSDNSAAAAGSAFTASQSYSITIVKAAQTINFGPLSNVSLSASPVSVLATADSGLTVGFTSSTTGVCTVSGGSVTLLDLGVCTINADQAGDAAYEVAPTVTQSFTVTPATLTINSAAAAGLQVGVGYSQANTAAGGLTPYTYSLSAGAFVPGTSVDTATGVVSGTPTVAGSFSYIVRVTDGQPLFADTGVTTVNIARGNQTISFTSTAPVGASVGGGAYNVTATASSGLTPTVLIDASAAAVCSISGGSVTFQSMGTCVINANQAGDPNWNAASQVQQSFSVGAAAAISSSISFSSSSLGVGETGVATITFTNPNASASPSIAPLFNGSALVSRGGALGGSCSASGWDIGANFQFNGFSIPSGSCTVTISYTGVTAGSTSGFVLGAFTPSGYPATSATGGAGFAVVPTVTGVSPNSGPGSQVTTISGTGFSTTPGNNTVAFGAAGPGVITAASATSLTVTAPAVGSGPMAVTVSVNGQTSTTSGVFTFINAPIAGDKTGVAVPYNSTGAAIDLSGSISGGPHNSIAIGTAAQHGTTTITGDVATYTPTAGYFGADSFTYTATGVGGTSNVATVSIIVATPAAPVAADKSGVAIPYNGTGTAIDLSGSITGVHASIAIATAPAHGSVSVAGDVITYTPTAAYYGADSFTYTATGPGGTSVPATVSLTVATPPAPVVADKNGVAIPYNGTGTAIDLSGAITGVHASIAIATAPAHGSVSVAGDVITYTPTAAYYGADSFTYTATGPGGTSAPATVSLTVATPAAPVAADKNGVAIPYNGAGTAIDLSGSVTGVHASIAIATAPAHGSVSVAGDVITYTPAATYYGADSFTYTATGPGGTSAPATVSIIVATPAAPVAADKNGVAIPYNGAGTAIDLSGSVTGVHASIAIATAPAHGSVSVAGEVITYTPAANYYGVDSFTYTATGPGGVSAPATVGVVVATPAAPVAADKSGVAIPYNGAGTAIDLSGSVTGVHASIAIATAPAHGSASVAGDVITYTPAATYYGADSFTYTATGPGGASAPATVSLTVATPPAPVVTPPADPVAVPPSQGGGSIAVDLGAVSQGVVDGFRITVTSLHGAAELIEGGQAGLASVGRSAAPRAVGGVRLVYTPVANFMGTDTVTVVAYGPGGDSAPVTFTFQVAGKAPDLTAAIASNAVVRLSPTAGLVGGPFNAVRITRPPAFGTATVDGLDIVFTPGAANGGATSLDYVVDLPFGSSAAGRIDLTSNLVPGAQALTAETLQGVPVTVRISNTVGGPFTGAAVVSINPANAGTAVVTGAGAEWNLTFTPDDGFSGQAVATFSLTNAAGTTNGTLAIAVEARPDPSQNVEVRGVATAQVTSARRFADAQLNNFQRRLQALHDGTNGSSNGLSLNLGFGGRNDLDNDPRAALRRQFGGRDQTDPGAMDDRSRDMLGLDIWADRKVGSEAADISADRRGAQSTSGGSGRGPEGGSAVGFWTAGAVDWGRQDADGQRDYRFSTQGVTAGLDVRVSDRLIVGGGLGYGEDKTKVGDNGSISRGSALTGALYASWRPAEAFYIDGVVGYADLDFDARRWTEGLGGQPDGYSASERSGDVRFASSAFGRLLRGGGMTTDLYARVDAREIALDGFTETGGGYGSLIWDEVEQSSLSANLGAAWRWTVETRRYGRITPSARVEWSHELEDVGMQGVRYADWAASPTYLVPLDAWSRNAINVNLGAEWSLTDQLMFSLGYRSNLGDASTSHGAEIRLKYGW</sequence>
<dbReference type="PANTHER" id="PTHR22625">
    <property type="entry name" value="PLEXIN"/>
    <property type="match status" value="1"/>
</dbReference>
<dbReference type="InterPro" id="IPR002909">
    <property type="entry name" value="IPT_dom"/>
</dbReference>
<dbReference type="SUPFAM" id="SSF81296">
    <property type="entry name" value="E set domains"/>
    <property type="match status" value="5"/>
</dbReference>
<feature type="region of interest" description="Disordered" evidence="1">
    <location>
        <begin position="2038"/>
        <end position="2062"/>
    </location>
</feature>
<keyword evidence="3" id="KW-0689">Ribosomal protein</keyword>
<evidence type="ECO:0000259" key="2">
    <source>
        <dbReference type="PROSITE" id="PS51208"/>
    </source>
</evidence>
<feature type="domain" description="Autotransporter" evidence="2">
    <location>
        <begin position="2059"/>
        <end position="2341"/>
    </location>
</feature>
<protein>
    <submittedName>
        <fullName evidence="3">Ribosomal protein S30</fullName>
    </submittedName>
</protein>
<evidence type="ECO:0000313" key="4">
    <source>
        <dbReference type="Proteomes" id="UP001549313"/>
    </source>
</evidence>
<reference evidence="3 4" key="1">
    <citation type="submission" date="2024-06" db="EMBL/GenBank/DDBJ databases">
        <title>Sorghum-associated microbial communities from plants grown in Nebraska, USA.</title>
        <authorList>
            <person name="Schachtman D."/>
        </authorList>
    </citation>
    <scope>NUCLEOTIDE SEQUENCE [LARGE SCALE GENOMIC DNA]</scope>
    <source>
        <strain evidence="3 4">2814</strain>
    </source>
</reference>
<dbReference type="GO" id="GO:0005840">
    <property type="term" value="C:ribosome"/>
    <property type="evidence" value="ECO:0007669"/>
    <property type="project" value="UniProtKB-KW"/>
</dbReference>
<dbReference type="PROSITE" id="PS51208">
    <property type="entry name" value="AUTOTRANSPORTER"/>
    <property type="match status" value="1"/>
</dbReference>
<dbReference type="InterPro" id="IPR014756">
    <property type="entry name" value="Ig_E-set"/>
</dbReference>
<evidence type="ECO:0000256" key="1">
    <source>
        <dbReference type="SAM" id="MobiDB-lite"/>
    </source>
</evidence>
<dbReference type="PANTHER" id="PTHR22625:SF70">
    <property type="entry name" value="PLEXIN A, ISOFORM A"/>
    <property type="match status" value="1"/>
</dbReference>
<dbReference type="SMART" id="SM00429">
    <property type="entry name" value="IPT"/>
    <property type="match status" value="5"/>
</dbReference>
<dbReference type="Gene3D" id="2.60.40.10">
    <property type="entry name" value="Immunoglobulins"/>
    <property type="match status" value="7"/>
</dbReference>
<dbReference type="InterPro" id="IPR015919">
    <property type="entry name" value="Cadherin-like_sf"/>
</dbReference>
<proteinExistence type="predicted"/>
<dbReference type="InterPro" id="IPR036709">
    <property type="entry name" value="Autotransporte_beta_dom_sf"/>
</dbReference>
<dbReference type="SUPFAM" id="SSF49313">
    <property type="entry name" value="Cadherin-like"/>
    <property type="match status" value="1"/>
</dbReference>
<dbReference type="Gene3D" id="2.60.40.3440">
    <property type="match status" value="6"/>
</dbReference>